<evidence type="ECO:0000256" key="1">
    <source>
        <dbReference type="ARBA" id="ARBA00009766"/>
    </source>
</evidence>
<evidence type="ECO:0000313" key="5">
    <source>
        <dbReference type="Proteomes" id="UP000006201"/>
    </source>
</evidence>
<organism evidence="4 5">
    <name type="scientific">Pseudoalteromonas tunicata D2</name>
    <dbReference type="NCBI Taxonomy" id="87626"/>
    <lineage>
        <taxon>Bacteria</taxon>
        <taxon>Pseudomonadati</taxon>
        <taxon>Pseudomonadota</taxon>
        <taxon>Gammaproteobacteria</taxon>
        <taxon>Alteromonadales</taxon>
        <taxon>Pseudoalteromonadaceae</taxon>
        <taxon>Pseudoalteromonas</taxon>
    </lineage>
</organism>
<name>A4C977_9GAMM</name>
<dbReference type="STRING" id="87626.PTD2_08859"/>
<reference evidence="4 5" key="1">
    <citation type="submission" date="2006-02" db="EMBL/GenBank/DDBJ databases">
        <authorList>
            <person name="Moran M.A."/>
            <person name="Kjelleberg S."/>
            <person name="Egan S."/>
            <person name="Saunders N."/>
            <person name="Thomas T."/>
            <person name="Ferriera S."/>
            <person name="Johnson J."/>
            <person name="Kravitz S."/>
            <person name="Halpern A."/>
            <person name="Remington K."/>
            <person name="Beeson K."/>
            <person name="Tran B."/>
            <person name="Rogers Y.-H."/>
            <person name="Friedman R."/>
            <person name="Venter J.C."/>
        </authorList>
    </citation>
    <scope>NUCLEOTIDE SEQUENCE [LARGE SCALE GENOMIC DNA]</scope>
    <source>
        <strain evidence="4 5">D2</strain>
    </source>
</reference>
<dbReference type="Proteomes" id="UP000006201">
    <property type="component" value="Unassembled WGS sequence"/>
</dbReference>
<dbReference type="GO" id="GO:0007155">
    <property type="term" value="P:cell adhesion"/>
    <property type="evidence" value="ECO:0007669"/>
    <property type="project" value="InterPro"/>
</dbReference>
<evidence type="ECO:0000256" key="3">
    <source>
        <dbReference type="SAM" id="SignalP"/>
    </source>
</evidence>
<dbReference type="AlphaFoldDB" id="A4C977"/>
<proteinExistence type="inferred from homology"/>
<dbReference type="OrthoDB" id="6298252at2"/>
<keyword evidence="5" id="KW-1185">Reference proteome</keyword>
<dbReference type="RefSeq" id="WP_009838403.1">
    <property type="nucleotide sequence ID" value="NZ_AAOH01000003.1"/>
</dbReference>
<dbReference type="HOGENOM" id="CLU_1625690_0_0_6"/>
<evidence type="ECO:0000313" key="4">
    <source>
        <dbReference type="EMBL" id="EAR29142.1"/>
    </source>
</evidence>
<dbReference type="GO" id="GO:0009289">
    <property type="term" value="C:pilus"/>
    <property type="evidence" value="ECO:0007669"/>
    <property type="project" value="InterPro"/>
</dbReference>
<sequence length="163" mass="17815">MSLTLRPIRFSNNIKLKSLFSTVLLFCSAVAGANELFTQSNQDLQESPLSLSLNPTLQYRVGAQQHQVVITQYGILNKATVNQQNESTNEAYIVQNGSNNIAAILQYGSDNLINLSQQGNNNQAEVLQQGNANIANISQSGEQAFKVQQIGNDLVVNVTFSQQ</sequence>
<dbReference type="eggNOG" id="ENOG503379Z">
    <property type="taxonomic scope" value="Bacteria"/>
</dbReference>
<evidence type="ECO:0000256" key="2">
    <source>
        <dbReference type="ARBA" id="ARBA00022729"/>
    </source>
</evidence>
<feature type="signal peptide" evidence="3">
    <location>
        <begin position="1"/>
        <end position="33"/>
    </location>
</feature>
<protein>
    <submittedName>
        <fullName evidence="4">Minor curlin subunit CsgB, putative</fullName>
    </submittedName>
</protein>
<feature type="chain" id="PRO_5002667043" evidence="3">
    <location>
        <begin position="34"/>
        <end position="163"/>
    </location>
</feature>
<keyword evidence="2 3" id="KW-0732">Signal</keyword>
<comment type="caution">
    <text evidence="4">The sequence shown here is derived from an EMBL/GenBank/DDBJ whole genome shotgun (WGS) entry which is preliminary data.</text>
</comment>
<dbReference type="InterPro" id="IPR009742">
    <property type="entry name" value="Curlin_rpt"/>
</dbReference>
<dbReference type="EMBL" id="AAOH01000003">
    <property type="protein sequence ID" value="EAR29142.1"/>
    <property type="molecule type" value="Genomic_DNA"/>
</dbReference>
<dbReference type="Pfam" id="PF07012">
    <property type="entry name" value="Curlin_rpt"/>
    <property type="match status" value="1"/>
</dbReference>
<accession>A4C977</accession>
<comment type="similarity">
    <text evidence="1">Belongs to the CsgA/CsgB family.</text>
</comment>
<gene>
    <name evidence="4" type="ORF">PTD2_08859</name>
</gene>